<dbReference type="InterPro" id="IPR029149">
    <property type="entry name" value="Creatin/AminoP/Spt16_N"/>
</dbReference>
<reference evidence="2" key="1">
    <citation type="journal article" date="2014" name="Front. Microbiol.">
        <title>High frequency of phylogenetically diverse reductive dehalogenase-homologous genes in deep subseafloor sedimentary metagenomes.</title>
        <authorList>
            <person name="Kawai M."/>
            <person name="Futagami T."/>
            <person name="Toyoda A."/>
            <person name="Takaki Y."/>
            <person name="Nishi S."/>
            <person name="Hori S."/>
            <person name="Arai W."/>
            <person name="Tsubouchi T."/>
            <person name="Morono Y."/>
            <person name="Uchiyama I."/>
            <person name="Ito T."/>
            <person name="Fujiyama A."/>
            <person name="Inagaki F."/>
            <person name="Takami H."/>
        </authorList>
    </citation>
    <scope>NUCLEOTIDE SEQUENCE</scope>
    <source>
        <strain evidence="2">Expedition CK06-06</strain>
    </source>
</reference>
<evidence type="ECO:0000313" key="2">
    <source>
        <dbReference type="EMBL" id="GAJ15937.1"/>
    </source>
</evidence>
<feature type="non-terminal residue" evidence="2">
    <location>
        <position position="103"/>
    </location>
</feature>
<evidence type="ECO:0000259" key="1">
    <source>
        <dbReference type="Pfam" id="PF01321"/>
    </source>
</evidence>
<gene>
    <name evidence="2" type="ORF">S12H4_44632</name>
</gene>
<dbReference type="EMBL" id="BARW01027519">
    <property type="protein sequence ID" value="GAJ15937.1"/>
    <property type="molecule type" value="Genomic_DNA"/>
</dbReference>
<proteinExistence type="predicted"/>
<dbReference type="AlphaFoldDB" id="X1VE51"/>
<name>X1VE51_9ZZZZ</name>
<protein>
    <recommendedName>
        <fullName evidence="1">Creatinase N-terminal domain-containing protein</fullName>
    </recommendedName>
</protein>
<feature type="domain" description="Creatinase N-terminal" evidence="1">
    <location>
        <begin position="8"/>
        <end position="101"/>
    </location>
</feature>
<organism evidence="2">
    <name type="scientific">marine sediment metagenome</name>
    <dbReference type="NCBI Taxonomy" id="412755"/>
    <lineage>
        <taxon>unclassified sequences</taxon>
        <taxon>metagenomes</taxon>
        <taxon>ecological metagenomes</taxon>
    </lineage>
</organism>
<accession>X1VE51</accession>
<sequence length="103" mass="11079">MKGEITHRQEGVRKLMGSGGFDALVLSSAENIQYFTGAAEPSIHACGSVIIPLNGQSVLAVMWLDKEAAVEEAKEVSVQVYTPDTQGKVITKTLQRFGVEKGE</sequence>
<dbReference type="Gene3D" id="3.40.350.10">
    <property type="entry name" value="Creatinase/prolidase N-terminal domain"/>
    <property type="match status" value="1"/>
</dbReference>
<dbReference type="Pfam" id="PF01321">
    <property type="entry name" value="Creatinase_N"/>
    <property type="match status" value="1"/>
</dbReference>
<comment type="caution">
    <text evidence="2">The sequence shown here is derived from an EMBL/GenBank/DDBJ whole genome shotgun (WGS) entry which is preliminary data.</text>
</comment>
<dbReference type="InterPro" id="IPR000587">
    <property type="entry name" value="Creatinase_N"/>
</dbReference>
<dbReference type="SUPFAM" id="SSF53092">
    <property type="entry name" value="Creatinase/prolidase N-terminal domain"/>
    <property type="match status" value="1"/>
</dbReference>